<dbReference type="InterPro" id="IPR029033">
    <property type="entry name" value="His_PPase_superfam"/>
</dbReference>
<keyword evidence="2" id="KW-1185">Reference proteome</keyword>
<dbReference type="PANTHER" id="PTHR16469">
    <property type="entry name" value="UBIQUITIN-ASSOCIATED AND SH3 DOMAIN-CONTAINING BA-RELATED"/>
    <property type="match status" value="1"/>
</dbReference>
<dbReference type="AlphaFoldDB" id="A0A914DUE7"/>
<dbReference type="CDD" id="cd07040">
    <property type="entry name" value="HP"/>
    <property type="match status" value="1"/>
</dbReference>
<dbReference type="SUPFAM" id="SSF53254">
    <property type="entry name" value="Phosphoglycerate mutase-like"/>
    <property type="match status" value="1"/>
</dbReference>
<dbReference type="Gene3D" id="3.40.50.1240">
    <property type="entry name" value="Phosphoglycerate mutase-like"/>
    <property type="match status" value="1"/>
</dbReference>
<name>A0A914DUE7_9BILA</name>
<evidence type="ECO:0000313" key="3">
    <source>
        <dbReference type="WBParaSite" id="ACRNAN_scaffold394.g21644.t1"/>
    </source>
</evidence>
<dbReference type="GO" id="GO:0016791">
    <property type="term" value="F:phosphatase activity"/>
    <property type="evidence" value="ECO:0007669"/>
    <property type="project" value="UniProtKB-ARBA"/>
</dbReference>
<dbReference type="Proteomes" id="UP000887540">
    <property type="component" value="Unplaced"/>
</dbReference>
<protein>
    <submittedName>
        <fullName evidence="3">Uncharacterized protein</fullName>
    </submittedName>
</protein>
<evidence type="ECO:0000313" key="2">
    <source>
        <dbReference type="Proteomes" id="UP000887540"/>
    </source>
</evidence>
<reference evidence="3" key="1">
    <citation type="submission" date="2022-11" db="UniProtKB">
        <authorList>
            <consortium name="WormBaseParasite"/>
        </authorList>
    </citation>
    <scope>IDENTIFICATION</scope>
</reference>
<dbReference type="Pfam" id="PF00300">
    <property type="entry name" value="His_Phos_1"/>
    <property type="match status" value="1"/>
</dbReference>
<dbReference type="InterPro" id="IPR051710">
    <property type="entry name" value="Phosphatase_SH3-domain"/>
</dbReference>
<proteinExistence type="predicted"/>
<dbReference type="PANTHER" id="PTHR16469:SF23">
    <property type="entry name" value="HISTIDINE KINASE"/>
    <property type="match status" value="1"/>
</dbReference>
<feature type="region of interest" description="Disordered" evidence="1">
    <location>
        <begin position="279"/>
        <end position="311"/>
    </location>
</feature>
<organism evidence="2 3">
    <name type="scientific">Acrobeloides nanus</name>
    <dbReference type="NCBI Taxonomy" id="290746"/>
    <lineage>
        <taxon>Eukaryota</taxon>
        <taxon>Metazoa</taxon>
        <taxon>Ecdysozoa</taxon>
        <taxon>Nematoda</taxon>
        <taxon>Chromadorea</taxon>
        <taxon>Rhabditida</taxon>
        <taxon>Tylenchina</taxon>
        <taxon>Cephalobomorpha</taxon>
        <taxon>Cephaloboidea</taxon>
        <taxon>Cephalobidae</taxon>
        <taxon>Acrobeloides</taxon>
    </lineage>
</organism>
<evidence type="ECO:0000256" key="1">
    <source>
        <dbReference type="SAM" id="MobiDB-lite"/>
    </source>
</evidence>
<accession>A0A914DUE7</accession>
<sequence>MKPIPLLKRIEKQGPFPHCSTLFLLTYAELLESIDKNWVNALQTEDGKRGYIPINLNFPPCLPVRSRIEYEMDGPISEFGAFNAFILGEYMALQGFKPHTIYTAPEMRCIQTSQAFIRGQHHASFNKSLMVIEPAFSEWRHKKLPKLPGSPHEWVDSAELSGWLDKNYPRKFEYYHLVDEETQEAYFNRLLNGFSGILKEDRPSGPILFVIHPSTFMAITNDVVGELELVSSHLEVRPCSFYGFTHLSAQTFTHLQKACPAFTCSMNVLEDTKVETLKPATKDEYADDDLTPDSTTSDTDDESEDGEHKCDTDCDRCIFTQ</sequence>
<dbReference type="InterPro" id="IPR013078">
    <property type="entry name" value="His_Pase_superF_clade-1"/>
</dbReference>
<dbReference type="WBParaSite" id="ACRNAN_scaffold394.g21644.t1">
    <property type="protein sequence ID" value="ACRNAN_scaffold394.g21644.t1"/>
    <property type="gene ID" value="ACRNAN_scaffold394.g21644"/>
</dbReference>